<keyword evidence="10" id="KW-1185">Reference proteome</keyword>
<keyword evidence="7" id="KW-0456">Lyase</keyword>
<dbReference type="Gene3D" id="3.20.20.70">
    <property type="entry name" value="Aldolase class I"/>
    <property type="match status" value="1"/>
</dbReference>
<evidence type="ECO:0000256" key="2">
    <source>
        <dbReference type="ARBA" id="ARBA00022691"/>
    </source>
</evidence>
<dbReference type="OrthoDB" id="5981at10239"/>
<evidence type="ECO:0000256" key="5">
    <source>
        <dbReference type="ARBA" id="ARBA00023004"/>
    </source>
</evidence>
<proteinExistence type="inferred from homology"/>
<dbReference type="Pfam" id="PF04055">
    <property type="entry name" value="Radical_SAM"/>
    <property type="match status" value="1"/>
</dbReference>
<dbReference type="EMBL" id="MG948468">
    <property type="protein sequence ID" value="AVJ51795.1"/>
    <property type="molecule type" value="Genomic_DNA"/>
</dbReference>
<name>A0A2P1CLA1_9CAUD</name>
<evidence type="ECO:0000259" key="8">
    <source>
        <dbReference type="PROSITE" id="PS51918"/>
    </source>
</evidence>
<dbReference type="HAMAP" id="MF_00917">
    <property type="entry name" value="QueE"/>
    <property type="match status" value="1"/>
</dbReference>
<dbReference type="PANTHER" id="PTHR42836">
    <property type="entry name" value="7-CARBOXY-7-DEAZAGUANINE SYNTHASE"/>
    <property type="match status" value="1"/>
</dbReference>
<dbReference type="SUPFAM" id="SSF102114">
    <property type="entry name" value="Radical SAM enzymes"/>
    <property type="match status" value="1"/>
</dbReference>
<keyword evidence="4" id="KW-0460">Magnesium</keyword>
<evidence type="ECO:0000256" key="6">
    <source>
        <dbReference type="ARBA" id="ARBA00023014"/>
    </source>
</evidence>
<reference evidence="9 10" key="1">
    <citation type="submission" date="2018-02" db="EMBL/GenBank/DDBJ databases">
        <title>Complete genome sequence of Pantoea phage vB_PagS_Vid5.</title>
        <authorList>
            <person name="Truncaite L."/>
            <person name="Simoliunas E."/>
            <person name="Meskys R."/>
        </authorList>
    </citation>
    <scope>NUCLEOTIDE SEQUENCE [LARGE SCALE GENOMIC DNA]</scope>
</reference>
<gene>
    <name evidence="9" type="ORF">Vid5_gp40</name>
</gene>
<keyword evidence="6" id="KW-0411">Iron-sulfur</keyword>
<evidence type="ECO:0000313" key="9">
    <source>
        <dbReference type="EMBL" id="AVJ51795.1"/>
    </source>
</evidence>
<dbReference type="InterPro" id="IPR013785">
    <property type="entry name" value="Aldolase_TIM"/>
</dbReference>
<protein>
    <submittedName>
        <fullName evidence="9">Queuosine biosynthesis protein</fullName>
    </submittedName>
</protein>
<dbReference type="GO" id="GO:0016829">
    <property type="term" value="F:lyase activity"/>
    <property type="evidence" value="ECO:0007669"/>
    <property type="project" value="UniProtKB-KW"/>
</dbReference>
<dbReference type="PANTHER" id="PTHR42836:SF1">
    <property type="entry name" value="7-CARBOXY-7-DEAZAGUANINE SYNTHASE"/>
    <property type="match status" value="1"/>
</dbReference>
<sequence>MRLNKQPPEKRDMRDDGTLDVHSIFSTIQGEGPFCGHASVFVRLAGCNVQCPGCDTLYTNGRTRYYVEDIVKLVNSERIKDGNNCDLVVITGGEPFRQKLDDLIMELTENDFRVQIETNGTLPVPDVLKQYIPIGEYGAFEPAFNNSRVTVVCSPKGPKIHESIAQRADCFKYVMQADSIREEDGLPIEALQRSIKPYLARPPVGYDKPIYLQPMDEQDPVKNERNIKAVLGSCKKHNYILQLQIHKYLGVE</sequence>
<organism evidence="9 10">
    <name type="scientific">Pantoea phage vB_PagS_Vid5</name>
    <dbReference type="NCBI Taxonomy" id="2099652"/>
    <lineage>
        <taxon>Viruses</taxon>
        <taxon>Duplodnaviria</taxon>
        <taxon>Heunggongvirae</taxon>
        <taxon>Uroviricota</taxon>
        <taxon>Caudoviricetes</taxon>
        <taxon>Vidquintavirus</taxon>
        <taxon>Vidquintavirus Vid5</taxon>
    </lineage>
</organism>
<dbReference type="SFLD" id="SFLDS00029">
    <property type="entry name" value="Radical_SAM"/>
    <property type="match status" value="1"/>
</dbReference>
<keyword evidence="3" id="KW-0479">Metal-binding</keyword>
<dbReference type="PIRSF" id="PIRSF000370">
    <property type="entry name" value="QueE"/>
    <property type="match status" value="1"/>
</dbReference>
<dbReference type="PROSITE" id="PS51918">
    <property type="entry name" value="RADICAL_SAM"/>
    <property type="match status" value="1"/>
</dbReference>
<feature type="domain" description="Radical SAM core" evidence="8">
    <location>
        <begin position="34"/>
        <end position="252"/>
    </location>
</feature>
<evidence type="ECO:0000256" key="7">
    <source>
        <dbReference type="ARBA" id="ARBA00023239"/>
    </source>
</evidence>
<dbReference type="GO" id="GO:0046872">
    <property type="term" value="F:metal ion binding"/>
    <property type="evidence" value="ECO:0007669"/>
    <property type="project" value="UniProtKB-KW"/>
</dbReference>
<dbReference type="Proteomes" id="UP000241629">
    <property type="component" value="Segment"/>
</dbReference>
<keyword evidence="1" id="KW-0004">4Fe-4S</keyword>
<evidence type="ECO:0000256" key="1">
    <source>
        <dbReference type="ARBA" id="ARBA00022485"/>
    </source>
</evidence>
<keyword evidence="2" id="KW-0949">S-adenosyl-L-methionine</keyword>
<dbReference type="InterPro" id="IPR058240">
    <property type="entry name" value="rSAM_sf"/>
</dbReference>
<dbReference type="CDD" id="cd01335">
    <property type="entry name" value="Radical_SAM"/>
    <property type="match status" value="1"/>
</dbReference>
<dbReference type="GO" id="GO:0051539">
    <property type="term" value="F:4 iron, 4 sulfur cluster binding"/>
    <property type="evidence" value="ECO:0007669"/>
    <property type="project" value="UniProtKB-KW"/>
</dbReference>
<dbReference type="InterPro" id="IPR007197">
    <property type="entry name" value="rSAM"/>
</dbReference>
<evidence type="ECO:0000256" key="3">
    <source>
        <dbReference type="ARBA" id="ARBA00022723"/>
    </source>
</evidence>
<evidence type="ECO:0000313" key="10">
    <source>
        <dbReference type="Proteomes" id="UP000241629"/>
    </source>
</evidence>
<dbReference type="InterPro" id="IPR024924">
    <property type="entry name" value="7-CO-7-deazaguanine_synth-like"/>
</dbReference>
<accession>A0A2P1CLA1</accession>
<evidence type="ECO:0000256" key="4">
    <source>
        <dbReference type="ARBA" id="ARBA00022842"/>
    </source>
</evidence>
<keyword evidence="5" id="KW-0408">Iron</keyword>